<feature type="transmembrane region" description="Helical" evidence="3">
    <location>
        <begin position="57"/>
        <end position="78"/>
    </location>
</feature>
<dbReference type="GO" id="GO:0052621">
    <property type="term" value="F:diguanylate cyclase activity"/>
    <property type="evidence" value="ECO:0007669"/>
    <property type="project" value="UniProtKB-EC"/>
</dbReference>
<keyword evidence="3" id="KW-0812">Transmembrane</keyword>
<feature type="transmembrane region" description="Helical" evidence="3">
    <location>
        <begin position="25"/>
        <end position="45"/>
    </location>
</feature>
<dbReference type="SMART" id="SM00267">
    <property type="entry name" value="GGDEF"/>
    <property type="match status" value="1"/>
</dbReference>
<dbReference type="FunFam" id="3.30.70.270:FF:000001">
    <property type="entry name" value="Diguanylate cyclase domain protein"/>
    <property type="match status" value="1"/>
</dbReference>
<evidence type="ECO:0000313" key="6">
    <source>
        <dbReference type="Proteomes" id="UP000199024"/>
    </source>
</evidence>
<comment type="catalytic activity">
    <reaction evidence="2">
        <text>2 GTP = 3',3'-c-di-GMP + 2 diphosphate</text>
        <dbReference type="Rhea" id="RHEA:24898"/>
        <dbReference type="ChEBI" id="CHEBI:33019"/>
        <dbReference type="ChEBI" id="CHEBI:37565"/>
        <dbReference type="ChEBI" id="CHEBI:58805"/>
        <dbReference type="EC" id="2.7.7.65"/>
    </reaction>
</comment>
<organism evidence="5 6">
    <name type="scientific">Granulicella pectinivorans</name>
    <dbReference type="NCBI Taxonomy" id="474950"/>
    <lineage>
        <taxon>Bacteria</taxon>
        <taxon>Pseudomonadati</taxon>
        <taxon>Acidobacteriota</taxon>
        <taxon>Terriglobia</taxon>
        <taxon>Terriglobales</taxon>
        <taxon>Acidobacteriaceae</taxon>
        <taxon>Granulicella</taxon>
    </lineage>
</organism>
<feature type="domain" description="GGDEF" evidence="4">
    <location>
        <begin position="217"/>
        <end position="347"/>
    </location>
</feature>
<dbReference type="Proteomes" id="UP000199024">
    <property type="component" value="Unassembled WGS sequence"/>
</dbReference>
<dbReference type="InterPro" id="IPR000160">
    <property type="entry name" value="GGDEF_dom"/>
</dbReference>
<dbReference type="Gene3D" id="3.30.70.270">
    <property type="match status" value="1"/>
</dbReference>
<proteinExistence type="predicted"/>
<dbReference type="PROSITE" id="PS50887">
    <property type="entry name" value="GGDEF"/>
    <property type="match status" value="1"/>
</dbReference>
<dbReference type="PANTHER" id="PTHR45138:SF9">
    <property type="entry name" value="DIGUANYLATE CYCLASE DGCM-RELATED"/>
    <property type="match status" value="1"/>
</dbReference>
<feature type="transmembrane region" description="Helical" evidence="3">
    <location>
        <begin position="118"/>
        <end position="137"/>
    </location>
</feature>
<evidence type="ECO:0000256" key="2">
    <source>
        <dbReference type="ARBA" id="ARBA00034247"/>
    </source>
</evidence>
<dbReference type="NCBIfam" id="TIGR00254">
    <property type="entry name" value="GGDEF"/>
    <property type="match status" value="1"/>
</dbReference>
<dbReference type="EMBL" id="FOZL01000001">
    <property type="protein sequence ID" value="SFS18598.1"/>
    <property type="molecule type" value="Genomic_DNA"/>
</dbReference>
<keyword evidence="3" id="KW-1133">Transmembrane helix</keyword>
<name>A0A1I6MSU3_9BACT</name>
<dbReference type="InterPro" id="IPR043128">
    <property type="entry name" value="Rev_trsase/Diguanyl_cyclase"/>
</dbReference>
<accession>A0A1I6MSU3</accession>
<dbReference type="STRING" id="474950.SAMN05421771_3509"/>
<gene>
    <name evidence="5" type="ORF">SAMN05421771_3509</name>
</gene>
<feature type="transmembrane region" description="Helical" evidence="3">
    <location>
        <begin position="149"/>
        <end position="171"/>
    </location>
</feature>
<protein>
    <recommendedName>
        <fullName evidence="1">diguanylate cyclase</fullName>
        <ecNumber evidence="1">2.7.7.65</ecNumber>
    </recommendedName>
</protein>
<dbReference type="AlphaFoldDB" id="A0A1I6MSU3"/>
<evidence type="ECO:0000256" key="3">
    <source>
        <dbReference type="SAM" id="Phobius"/>
    </source>
</evidence>
<dbReference type="Pfam" id="PF00990">
    <property type="entry name" value="GGDEF"/>
    <property type="match status" value="1"/>
</dbReference>
<keyword evidence="3" id="KW-0472">Membrane</keyword>
<dbReference type="EC" id="2.7.7.65" evidence="1"/>
<evidence type="ECO:0000256" key="1">
    <source>
        <dbReference type="ARBA" id="ARBA00012528"/>
    </source>
</evidence>
<reference evidence="5 6" key="1">
    <citation type="submission" date="2016-10" db="EMBL/GenBank/DDBJ databases">
        <authorList>
            <person name="de Groot N.N."/>
        </authorList>
    </citation>
    <scope>NUCLEOTIDE SEQUENCE [LARGE SCALE GENOMIC DNA]</scope>
    <source>
        <strain evidence="5 6">DSM 21001</strain>
    </source>
</reference>
<feature type="transmembrane region" description="Helical" evidence="3">
    <location>
        <begin position="84"/>
        <end position="106"/>
    </location>
</feature>
<sequence>MVTAFLLLLTSNIMLVTNGHLPAFFPFVLGNTVLLIGFALLHFSFPEVRARARSQRRLSIALAVILFTTHLFFTYVHASHLARVLFFSVTVAIQSGATAIILFRFADREVRYPTRCTAAIFGLISAIQASRLVWIAIYRVAPDEVTGSAMRWIALLGYAVLAATVPLLYFWTMTVRLQGRLEQLAFTDPLTGLLNRRSIEQEGNIELSRLVRSPTALPLSVILLDLDSFKQLNDRYGHPAGDHVLHTLSSILSPSLRGFDRLARIGGEEFLVLLPQTNLEQAVDIAERLRILIETATFRFEHNVIPVTASLGVATTPTTPESWSSLMSRADANLYLAKRLGRNRVAV</sequence>
<dbReference type="SUPFAM" id="SSF55073">
    <property type="entry name" value="Nucleotide cyclase"/>
    <property type="match status" value="1"/>
</dbReference>
<evidence type="ECO:0000259" key="4">
    <source>
        <dbReference type="PROSITE" id="PS50887"/>
    </source>
</evidence>
<dbReference type="InterPro" id="IPR050469">
    <property type="entry name" value="Diguanylate_Cyclase"/>
</dbReference>
<keyword evidence="6" id="KW-1185">Reference proteome</keyword>
<dbReference type="InterPro" id="IPR029787">
    <property type="entry name" value="Nucleotide_cyclase"/>
</dbReference>
<dbReference type="PANTHER" id="PTHR45138">
    <property type="entry name" value="REGULATORY COMPONENTS OF SENSORY TRANSDUCTION SYSTEM"/>
    <property type="match status" value="1"/>
</dbReference>
<evidence type="ECO:0000313" key="5">
    <source>
        <dbReference type="EMBL" id="SFS18598.1"/>
    </source>
</evidence>
<dbReference type="CDD" id="cd01949">
    <property type="entry name" value="GGDEF"/>
    <property type="match status" value="1"/>
</dbReference>